<sequence length="126" mass="13446">MSEMPVIAALRQVVDDMVRGLRELSGHQLPIAAISELALQFEAELAVIEPSLAALAARDPHGPVAETMTLLVKARAALSAETFDPASIQPGMIRLRSAARRLEETSVPVPVGAHRAPQPQEWALPG</sequence>
<evidence type="ECO:0000313" key="2">
    <source>
        <dbReference type="Proteomes" id="UP001589693"/>
    </source>
</evidence>
<name>A0ABV6AC02_9PSEU</name>
<organism evidence="1 2">
    <name type="scientific">Allokutzneria oryzae</name>
    <dbReference type="NCBI Taxonomy" id="1378989"/>
    <lineage>
        <taxon>Bacteria</taxon>
        <taxon>Bacillati</taxon>
        <taxon>Actinomycetota</taxon>
        <taxon>Actinomycetes</taxon>
        <taxon>Pseudonocardiales</taxon>
        <taxon>Pseudonocardiaceae</taxon>
        <taxon>Allokutzneria</taxon>
    </lineage>
</organism>
<comment type="caution">
    <text evidence="1">The sequence shown here is derived from an EMBL/GenBank/DDBJ whole genome shotgun (WGS) entry which is preliminary data.</text>
</comment>
<proteinExistence type="predicted"/>
<evidence type="ECO:0000313" key="1">
    <source>
        <dbReference type="EMBL" id="MFB9909436.1"/>
    </source>
</evidence>
<dbReference type="RefSeq" id="WP_377862350.1">
    <property type="nucleotide sequence ID" value="NZ_JBHLZU010000034.1"/>
</dbReference>
<protein>
    <submittedName>
        <fullName evidence="1">Uncharacterized protein</fullName>
    </submittedName>
</protein>
<accession>A0ABV6AC02</accession>
<dbReference type="Proteomes" id="UP001589693">
    <property type="component" value="Unassembled WGS sequence"/>
</dbReference>
<reference evidence="1 2" key="1">
    <citation type="submission" date="2024-09" db="EMBL/GenBank/DDBJ databases">
        <authorList>
            <person name="Sun Q."/>
            <person name="Mori K."/>
        </authorList>
    </citation>
    <scope>NUCLEOTIDE SEQUENCE [LARGE SCALE GENOMIC DNA]</scope>
    <source>
        <strain evidence="1 2">TBRC 7907</strain>
    </source>
</reference>
<dbReference type="EMBL" id="JBHLZU010000034">
    <property type="protein sequence ID" value="MFB9909436.1"/>
    <property type="molecule type" value="Genomic_DNA"/>
</dbReference>
<keyword evidence="2" id="KW-1185">Reference proteome</keyword>
<gene>
    <name evidence="1" type="ORF">ACFFQA_36340</name>
</gene>